<dbReference type="EMBL" id="LOCQ01000059">
    <property type="protein sequence ID" value="OBV37749.1"/>
    <property type="molecule type" value="Genomic_DNA"/>
</dbReference>
<feature type="transmembrane region" description="Helical" evidence="1">
    <location>
        <begin position="270"/>
        <end position="291"/>
    </location>
</feature>
<feature type="transmembrane region" description="Helical" evidence="1">
    <location>
        <begin position="147"/>
        <end position="164"/>
    </location>
</feature>
<keyword evidence="1" id="KW-0472">Membrane</keyword>
<evidence type="ECO:0000313" key="2">
    <source>
        <dbReference type="EMBL" id="OBV37749.1"/>
    </source>
</evidence>
<organism evidence="2 3">
    <name type="scientific">Janthinobacterium psychrotolerans</name>
    <dbReference type="NCBI Taxonomy" id="1747903"/>
    <lineage>
        <taxon>Bacteria</taxon>
        <taxon>Pseudomonadati</taxon>
        <taxon>Pseudomonadota</taxon>
        <taxon>Betaproteobacteria</taxon>
        <taxon>Burkholderiales</taxon>
        <taxon>Oxalobacteraceae</taxon>
        <taxon>Janthinobacterium</taxon>
    </lineage>
</organism>
<feature type="transmembrane region" description="Helical" evidence="1">
    <location>
        <begin position="176"/>
        <end position="197"/>
    </location>
</feature>
<feature type="transmembrane region" description="Helical" evidence="1">
    <location>
        <begin position="776"/>
        <end position="796"/>
    </location>
</feature>
<comment type="caution">
    <text evidence="2">The sequence shown here is derived from an EMBL/GenBank/DDBJ whole genome shotgun (WGS) entry which is preliminary data.</text>
</comment>
<gene>
    <name evidence="2" type="ORF">ASR47_100421</name>
</gene>
<feature type="transmembrane region" description="Helical" evidence="1">
    <location>
        <begin position="247"/>
        <end position="264"/>
    </location>
</feature>
<keyword evidence="3" id="KW-1185">Reference proteome</keyword>
<feature type="transmembrane region" description="Helical" evidence="1">
    <location>
        <begin position="78"/>
        <end position="94"/>
    </location>
</feature>
<accession>A0A1A7BYD5</accession>
<feature type="transmembrane region" description="Helical" evidence="1">
    <location>
        <begin position="106"/>
        <end position="127"/>
    </location>
</feature>
<feature type="transmembrane region" description="Helical" evidence="1">
    <location>
        <begin position="458"/>
        <end position="482"/>
    </location>
</feature>
<evidence type="ECO:0000256" key="1">
    <source>
        <dbReference type="SAM" id="Phobius"/>
    </source>
</evidence>
<feature type="transmembrane region" description="Helical" evidence="1">
    <location>
        <begin position="29"/>
        <end position="45"/>
    </location>
</feature>
<keyword evidence="1" id="KW-1133">Transmembrane helix</keyword>
<feature type="transmembrane region" description="Helical" evidence="1">
    <location>
        <begin position="427"/>
        <end position="446"/>
    </location>
</feature>
<dbReference type="PATRIC" id="fig|1747903.4.peg.1278"/>
<feature type="transmembrane region" description="Helical" evidence="1">
    <location>
        <begin position="377"/>
        <end position="395"/>
    </location>
</feature>
<dbReference type="STRING" id="1747903.ASR47_100421"/>
<evidence type="ECO:0008006" key="4">
    <source>
        <dbReference type="Google" id="ProtNLM"/>
    </source>
</evidence>
<protein>
    <recommendedName>
        <fullName evidence="4">O-Antigen ligase</fullName>
    </recommendedName>
</protein>
<reference evidence="2 3" key="1">
    <citation type="submission" date="2016-04" db="EMBL/GenBank/DDBJ databases">
        <title>Draft genome sequence of Janthinobacterium psychrotolerans sp. nov., isolated from freshwater sediments in Denmark.</title>
        <authorList>
            <person name="Gong X."/>
            <person name="Skrivergaard S."/>
            <person name="Korsgaard B.S."/>
            <person name="Schreiber L."/>
            <person name="Marshall I.P."/>
            <person name="Finster K."/>
            <person name="Schramm A."/>
        </authorList>
    </citation>
    <scope>NUCLEOTIDE SEQUENCE [LARGE SCALE GENOMIC DNA]</scope>
    <source>
        <strain evidence="2 3">S3-2</strain>
    </source>
</reference>
<dbReference type="AlphaFoldDB" id="A0A1A7BYD5"/>
<feature type="transmembrane region" description="Helical" evidence="1">
    <location>
        <begin position="303"/>
        <end position="323"/>
    </location>
</feature>
<name>A0A1A7BYD5_9BURK</name>
<feature type="transmembrane region" description="Helical" evidence="1">
    <location>
        <begin position="354"/>
        <end position="371"/>
    </location>
</feature>
<feature type="transmembrane region" description="Helical" evidence="1">
    <location>
        <begin position="217"/>
        <end position="240"/>
    </location>
</feature>
<keyword evidence="1" id="KW-0812">Transmembrane</keyword>
<proteinExistence type="predicted"/>
<feature type="transmembrane region" description="Helical" evidence="1">
    <location>
        <begin position="329"/>
        <end position="347"/>
    </location>
</feature>
<sequence length="802" mass="87399">MRMLAARLLALSAGLACLAALRQYPLGHGWPVWLLYALLPCYFLLLCWRPALWLFVLPALLPVLDLAPWTGWFFFEEIDLLLLLTVACGYARWQPSAMRLGLSPGARLWLALATIAALAAMLRGWLWAPLPGDNLNAWNNYLSPYNSLRLGKAWCWAMLLLPLLRRDGASDGLRRLALPGVLSGLGLVALCALWERAVFPGVFNMASDYRITAPFSAMHTGGAALDGYLALALPFAGLWLARAHTRLMATAALLLLGLALHAALATFSRALYAAIPVAAVAGLACWQLAQGRQGRKKWSTRRVVAGLLLGAGAAALLALMFHAAGYRGLLAATVLLAGAFVLATQALPWRLAPACLLCALALQATLAALWPHQLGHGLLKAPYALFLLSSLLLAFSLWRRWLPLAMMALTMMACNTAWIGWHWAGAVALRPAALVLLLAALLLLNSRLRLPLWRMGRASVSMAAAAALMLMLAIPVSASYYANERFATTAGDWQGRLRHWRQALAMMPADWTTTAFGMGTGTFPGSYFWRNTLGDVPARLAYADEAGAGNRYLRLSSPGYRAGYGELLRLLQRVSVQPDTRYALALDVRRHGPMPVLQLKLCQRQLLYAQYCVHAPLRLLPANMAAPHWQHYQLFIDSARLGDGAWLLRAPVQLELAASGLADPSFIDVDNLSLRAPDGEELLANGSFSKANNYWFFSSDHHHLPWHIKNLWLHLYVESGVSGLLSMLGLCVLACANLVRRAAQGPGAHGAAAMLAALAGFMVIGVFDSLLDVPRIALLFYMLLLCALLQPSPPLVPERSPR</sequence>
<dbReference type="RefSeq" id="WP_065309308.1">
    <property type="nucleotide sequence ID" value="NZ_LOCQ01000059.1"/>
</dbReference>
<evidence type="ECO:0000313" key="3">
    <source>
        <dbReference type="Proteomes" id="UP000092713"/>
    </source>
</evidence>
<dbReference type="Proteomes" id="UP000092713">
    <property type="component" value="Unassembled WGS sequence"/>
</dbReference>
<feature type="transmembrane region" description="Helical" evidence="1">
    <location>
        <begin position="751"/>
        <end position="770"/>
    </location>
</feature>